<dbReference type="InterPro" id="IPR001537">
    <property type="entry name" value="SpoU_MeTrfase"/>
</dbReference>
<dbReference type="SMART" id="SM00967">
    <property type="entry name" value="SpoU_sub_bind"/>
    <property type="match status" value="1"/>
</dbReference>
<name>A0AA39FAG3_9HYME</name>
<dbReference type="PANTHER" id="PTHR43191:SF2">
    <property type="entry name" value="RRNA METHYLTRANSFERASE 3, MITOCHONDRIAL"/>
    <property type="match status" value="1"/>
</dbReference>
<organism evidence="5 6">
    <name type="scientific">Microctonus aethiopoides</name>
    <dbReference type="NCBI Taxonomy" id="144406"/>
    <lineage>
        <taxon>Eukaryota</taxon>
        <taxon>Metazoa</taxon>
        <taxon>Ecdysozoa</taxon>
        <taxon>Arthropoda</taxon>
        <taxon>Hexapoda</taxon>
        <taxon>Insecta</taxon>
        <taxon>Pterygota</taxon>
        <taxon>Neoptera</taxon>
        <taxon>Endopterygota</taxon>
        <taxon>Hymenoptera</taxon>
        <taxon>Apocrita</taxon>
        <taxon>Ichneumonoidea</taxon>
        <taxon>Braconidae</taxon>
        <taxon>Euphorinae</taxon>
        <taxon>Microctonus</taxon>
    </lineage>
</organism>
<dbReference type="SUPFAM" id="SSF75217">
    <property type="entry name" value="alpha/beta knot"/>
    <property type="match status" value="2"/>
</dbReference>
<dbReference type="AlphaFoldDB" id="A0AA39FAG3"/>
<evidence type="ECO:0000313" key="6">
    <source>
        <dbReference type="Proteomes" id="UP001168990"/>
    </source>
</evidence>
<dbReference type="EMBL" id="JAQQBS010001422">
    <property type="protein sequence ID" value="KAK0165944.1"/>
    <property type="molecule type" value="Genomic_DNA"/>
</dbReference>
<proteinExistence type="inferred from homology"/>
<dbReference type="Pfam" id="PF22435">
    <property type="entry name" value="MRM3-like_sub_bind"/>
    <property type="match status" value="1"/>
</dbReference>
<sequence>MFFNCIKTTARCLQRVNQLNTNNTTPIIQMQKYCTWHHRQPVRIENEEEILKYAEEAAGPNEFIEEKKPIYKRAERLPLKVKPKTKQIKKKLQVTPEDFTHKQDGSLNITELKEDDRMLTTLMMSVRSRKQRDKNSRIILEGHRLITDAINSGAIPEIIVFSRKLDLERLILPEKGIKLFKVPYQTIRIWSTLVTPPGLMGFFKIPEVENQEPAHNALPLTIICDNVRDPGNLGSILRAAAAVGCKKLITLVGCVDLWEPKVLKSAAGCHFRMPIFASKTWDDIPKLIEPFANIYVADNSTIIDSVSDDEKNVTLNEEMNCESQTDDESIEDIKGLEEDSTDGLEEIEEEKIHIRKNTYHQRHLDSKIAKKITSNIPVIPYYSANYTENENIIIIGGETLGLSLEALDMVKEKYGVRLNIPMTNGVDSLNTSMALGIIAFEMRRQHAVAHRQEDE</sequence>
<reference evidence="5" key="1">
    <citation type="journal article" date="2023" name="bioRxiv">
        <title>Scaffold-level genome assemblies of two parasitoid biocontrol wasps reveal the parthenogenesis mechanism and an associated novel virus.</title>
        <authorList>
            <person name="Inwood S."/>
            <person name="Skelly J."/>
            <person name="Guhlin J."/>
            <person name="Harrop T."/>
            <person name="Goldson S."/>
            <person name="Dearden P."/>
        </authorList>
    </citation>
    <scope>NUCLEOTIDE SEQUENCE</scope>
    <source>
        <strain evidence="5">Irish</strain>
        <tissue evidence="5">Whole body</tissue>
    </source>
</reference>
<evidence type="ECO:0000313" key="5">
    <source>
        <dbReference type="EMBL" id="KAK0165944.1"/>
    </source>
</evidence>
<dbReference type="Gene3D" id="3.40.1280.10">
    <property type="match status" value="1"/>
</dbReference>
<dbReference type="GO" id="GO:0005737">
    <property type="term" value="C:cytoplasm"/>
    <property type="evidence" value="ECO:0007669"/>
    <property type="project" value="UniProtKB-ARBA"/>
</dbReference>
<evidence type="ECO:0000259" key="4">
    <source>
        <dbReference type="SMART" id="SM00967"/>
    </source>
</evidence>
<reference evidence="5" key="2">
    <citation type="submission" date="2023-03" db="EMBL/GenBank/DDBJ databases">
        <authorList>
            <person name="Inwood S.N."/>
            <person name="Skelly J.G."/>
            <person name="Guhlin J."/>
            <person name="Harrop T.W.R."/>
            <person name="Goldson S.G."/>
            <person name="Dearden P.K."/>
        </authorList>
    </citation>
    <scope>NUCLEOTIDE SEQUENCE</scope>
    <source>
        <strain evidence="5">Irish</strain>
        <tissue evidence="5">Whole body</tissue>
    </source>
</reference>
<feature type="domain" description="RNA 2-O ribose methyltransferase substrate binding" evidence="4">
    <location>
        <begin position="139"/>
        <end position="209"/>
    </location>
</feature>
<dbReference type="Gene3D" id="3.30.1330.30">
    <property type="match status" value="1"/>
</dbReference>
<dbReference type="InterPro" id="IPR029026">
    <property type="entry name" value="tRNA_m1G_MTases_N"/>
</dbReference>
<keyword evidence="2" id="KW-0489">Methyltransferase</keyword>
<dbReference type="GO" id="GO:0003723">
    <property type="term" value="F:RNA binding"/>
    <property type="evidence" value="ECO:0007669"/>
    <property type="project" value="InterPro"/>
</dbReference>
<comment type="similarity">
    <text evidence="1">Belongs to the class IV-like SAM-binding methyltransferase superfamily. RNA methyltransferase TrmH family.</text>
</comment>
<keyword evidence="3" id="KW-0808">Transferase</keyword>
<dbReference type="InterPro" id="IPR029028">
    <property type="entry name" value="Alpha/beta_knot_MTases"/>
</dbReference>
<evidence type="ECO:0000256" key="1">
    <source>
        <dbReference type="ARBA" id="ARBA00007228"/>
    </source>
</evidence>
<gene>
    <name evidence="5" type="ORF">PV328_004418</name>
</gene>
<dbReference type="GO" id="GO:0008173">
    <property type="term" value="F:RNA methyltransferase activity"/>
    <property type="evidence" value="ECO:0007669"/>
    <property type="project" value="InterPro"/>
</dbReference>
<dbReference type="InterPro" id="IPR053888">
    <property type="entry name" value="MRM3-like_sub_bind"/>
</dbReference>
<keyword evidence="6" id="KW-1185">Reference proteome</keyword>
<evidence type="ECO:0000256" key="2">
    <source>
        <dbReference type="ARBA" id="ARBA00022603"/>
    </source>
</evidence>
<dbReference type="PANTHER" id="PTHR43191">
    <property type="entry name" value="RRNA METHYLTRANSFERASE 3"/>
    <property type="match status" value="1"/>
</dbReference>
<dbReference type="InterPro" id="IPR029064">
    <property type="entry name" value="Ribosomal_eL30-like_sf"/>
</dbReference>
<dbReference type="GO" id="GO:0032259">
    <property type="term" value="P:methylation"/>
    <property type="evidence" value="ECO:0007669"/>
    <property type="project" value="UniProtKB-KW"/>
</dbReference>
<comment type="caution">
    <text evidence="5">The sequence shown here is derived from an EMBL/GenBank/DDBJ whole genome shotgun (WGS) entry which is preliminary data.</text>
</comment>
<dbReference type="SUPFAM" id="SSF55315">
    <property type="entry name" value="L30e-like"/>
    <property type="match status" value="1"/>
</dbReference>
<dbReference type="Proteomes" id="UP001168990">
    <property type="component" value="Unassembled WGS sequence"/>
</dbReference>
<dbReference type="Pfam" id="PF00588">
    <property type="entry name" value="SpoU_methylase"/>
    <property type="match status" value="1"/>
</dbReference>
<protein>
    <recommendedName>
        <fullName evidence="4">RNA 2-O ribose methyltransferase substrate binding domain-containing protein</fullName>
    </recommendedName>
</protein>
<dbReference type="GO" id="GO:0006396">
    <property type="term" value="P:RNA processing"/>
    <property type="evidence" value="ECO:0007669"/>
    <property type="project" value="InterPro"/>
</dbReference>
<dbReference type="CDD" id="cd18106">
    <property type="entry name" value="SpoU-like_RNMTL1"/>
    <property type="match status" value="1"/>
</dbReference>
<dbReference type="InterPro" id="IPR051259">
    <property type="entry name" value="rRNA_Methyltransferase"/>
</dbReference>
<accession>A0AA39FAG3</accession>
<evidence type="ECO:0000256" key="3">
    <source>
        <dbReference type="ARBA" id="ARBA00022679"/>
    </source>
</evidence>
<dbReference type="InterPro" id="IPR013123">
    <property type="entry name" value="SpoU_subst-bd"/>
</dbReference>